<dbReference type="AlphaFoldDB" id="A0A517YPV4"/>
<dbReference type="Proteomes" id="UP000317369">
    <property type="component" value="Chromosome"/>
</dbReference>
<sequence>MLYIILPPKKIPSPNLSPRILPTPRSSLPLNLDPPTISPRFSYPSPMPTEYPLTHESSLLNLPPPYQSIPQTLDLGNGHAKARTMQSIEQLKSDDLTTTNHAIQQSIAIRQINTARTVCTDIHRSCQCMIAVKDPLDTFVSCY</sequence>
<keyword evidence="2" id="KW-1185">Reference proteome</keyword>
<dbReference type="KEGG" id="pcor:KS4_02880"/>
<reference evidence="1 2" key="1">
    <citation type="submission" date="2019-02" db="EMBL/GenBank/DDBJ databases">
        <title>Deep-cultivation of Planctomycetes and their phenomic and genomic characterization uncovers novel biology.</title>
        <authorList>
            <person name="Wiegand S."/>
            <person name="Jogler M."/>
            <person name="Boedeker C."/>
            <person name="Pinto D."/>
            <person name="Vollmers J."/>
            <person name="Rivas-Marin E."/>
            <person name="Kohn T."/>
            <person name="Peeters S.H."/>
            <person name="Heuer A."/>
            <person name="Rast P."/>
            <person name="Oberbeckmann S."/>
            <person name="Bunk B."/>
            <person name="Jeske O."/>
            <person name="Meyerdierks A."/>
            <person name="Storesund J.E."/>
            <person name="Kallscheuer N."/>
            <person name="Luecker S."/>
            <person name="Lage O.M."/>
            <person name="Pohl T."/>
            <person name="Merkel B.J."/>
            <person name="Hornburger P."/>
            <person name="Mueller R.-W."/>
            <person name="Bruemmer F."/>
            <person name="Labrenz M."/>
            <person name="Spormann A.M."/>
            <person name="Op den Camp H."/>
            <person name="Overmann J."/>
            <person name="Amann R."/>
            <person name="Jetten M.S.M."/>
            <person name="Mascher T."/>
            <person name="Medema M.H."/>
            <person name="Devos D.P."/>
            <person name="Kaster A.-K."/>
            <person name="Ovreas L."/>
            <person name="Rohde M."/>
            <person name="Galperin M.Y."/>
            <person name="Jogler C."/>
        </authorList>
    </citation>
    <scope>NUCLEOTIDE SEQUENCE [LARGE SCALE GENOMIC DNA]</scope>
    <source>
        <strain evidence="1 2">KS4</strain>
    </source>
</reference>
<name>A0A517YPV4_9BACT</name>
<accession>A0A517YPV4</accession>
<dbReference type="EMBL" id="CP036425">
    <property type="protein sequence ID" value="QDU32257.1"/>
    <property type="molecule type" value="Genomic_DNA"/>
</dbReference>
<proteinExistence type="predicted"/>
<gene>
    <name evidence="1" type="ORF">KS4_02880</name>
</gene>
<organism evidence="1 2">
    <name type="scientific">Poriferisphaera corsica</name>
    <dbReference type="NCBI Taxonomy" id="2528020"/>
    <lineage>
        <taxon>Bacteria</taxon>
        <taxon>Pseudomonadati</taxon>
        <taxon>Planctomycetota</taxon>
        <taxon>Phycisphaerae</taxon>
        <taxon>Phycisphaerales</taxon>
        <taxon>Phycisphaeraceae</taxon>
        <taxon>Poriferisphaera</taxon>
    </lineage>
</organism>
<protein>
    <submittedName>
        <fullName evidence="1">Uncharacterized protein</fullName>
    </submittedName>
</protein>
<evidence type="ECO:0000313" key="2">
    <source>
        <dbReference type="Proteomes" id="UP000317369"/>
    </source>
</evidence>
<evidence type="ECO:0000313" key="1">
    <source>
        <dbReference type="EMBL" id="QDU32257.1"/>
    </source>
</evidence>